<reference evidence="1 2" key="1">
    <citation type="submission" date="2018-10" db="EMBL/GenBank/DDBJ databases">
        <title>Genomic Encyclopedia of Archaeal and Bacterial Type Strains, Phase II (KMG-II): from individual species to whole genera.</title>
        <authorList>
            <person name="Goeker M."/>
        </authorList>
    </citation>
    <scope>NUCLEOTIDE SEQUENCE [LARGE SCALE GENOMIC DNA]</scope>
    <source>
        <strain evidence="1 2">RP-AC37</strain>
    </source>
</reference>
<dbReference type="Proteomes" id="UP000281955">
    <property type="component" value="Unassembled WGS sequence"/>
</dbReference>
<comment type="caution">
    <text evidence="1">The sequence shown here is derived from an EMBL/GenBank/DDBJ whole genome shotgun (WGS) entry which is preliminary data.</text>
</comment>
<dbReference type="AlphaFoldDB" id="A0A420XQ91"/>
<protein>
    <submittedName>
        <fullName evidence="1">Uncharacterized protein</fullName>
    </submittedName>
</protein>
<evidence type="ECO:0000313" key="1">
    <source>
        <dbReference type="EMBL" id="RKS75453.1"/>
    </source>
</evidence>
<gene>
    <name evidence="1" type="ORF">CLV35_1920</name>
</gene>
<accession>A0A420XQ91</accession>
<proteinExistence type="predicted"/>
<name>A0A420XQ91_9ACTN</name>
<dbReference type="EMBL" id="RBWV01000011">
    <property type="protein sequence ID" value="RKS75453.1"/>
    <property type="molecule type" value="Genomic_DNA"/>
</dbReference>
<evidence type="ECO:0000313" key="2">
    <source>
        <dbReference type="Proteomes" id="UP000281955"/>
    </source>
</evidence>
<organism evidence="1 2">
    <name type="scientific">Motilibacter peucedani</name>
    <dbReference type="NCBI Taxonomy" id="598650"/>
    <lineage>
        <taxon>Bacteria</taxon>
        <taxon>Bacillati</taxon>
        <taxon>Actinomycetota</taxon>
        <taxon>Actinomycetes</taxon>
        <taxon>Motilibacterales</taxon>
        <taxon>Motilibacteraceae</taxon>
        <taxon>Motilibacter</taxon>
    </lineage>
</organism>
<dbReference type="InParanoid" id="A0A420XQ91"/>
<dbReference type="RefSeq" id="WP_121193221.1">
    <property type="nucleotide sequence ID" value="NZ_RBWV01000011.1"/>
</dbReference>
<sequence length="94" mass="10064">MSSTDTSLDRRARQVAERLRLAHGRLLRGLTGLAWESSAAVVFRATAEHQLRGVLAGAEAAESAADALAHHARRAEEVRAELRAAAAGLLREVL</sequence>
<keyword evidence="2" id="KW-1185">Reference proteome</keyword>